<evidence type="ECO:0000313" key="5">
    <source>
        <dbReference type="Proteomes" id="UP000442533"/>
    </source>
</evidence>
<dbReference type="OrthoDB" id="5244108at2"/>
<dbReference type="EC" id="5.99.1.4" evidence="1"/>
<evidence type="ECO:0000256" key="1">
    <source>
        <dbReference type="PIRNR" id="PIRNR006386"/>
    </source>
</evidence>
<dbReference type="PANTHER" id="PTHR42943">
    <property type="entry name" value="GLUTATHIONE S-TRANSFERASE KAPPA"/>
    <property type="match status" value="1"/>
</dbReference>
<dbReference type="EMBL" id="WMIF01000032">
    <property type="protein sequence ID" value="MTH36231.1"/>
    <property type="molecule type" value="Genomic_DNA"/>
</dbReference>
<comment type="caution">
    <text evidence="4">The sequence shown here is derived from an EMBL/GenBank/DDBJ whole genome shotgun (WGS) entry which is preliminary data.</text>
</comment>
<protein>
    <recommendedName>
        <fullName evidence="1">2-hydroxychromene-2-carboxylate isomerase</fullName>
        <ecNumber evidence="1">5.99.1.4</ecNumber>
    </recommendedName>
</protein>
<proteinExistence type="inferred from homology"/>
<dbReference type="GO" id="GO:0004364">
    <property type="term" value="F:glutathione transferase activity"/>
    <property type="evidence" value="ECO:0007669"/>
    <property type="project" value="TreeGrafter"/>
</dbReference>
<comment type="catalytic activity">
    <reaction evidence="1">
        <text>2-hydroxychromene-2-carboxylate = (3E)-4-(2-hydroxyphenyl)-2-oxobut-3-enoate</text>
        <dbReference type="Rhea" id="RHEA:27401"/>
        <dbReference type="ChEBI" id="CHEBI:59350"/>
        <dbReference type="ChEBI" id="CHEBI:59353"/>
        <dbReference type="EC" id="5.99.1.4"/>
    </reaction>
</comment>
<dbReference type="InterPro" id="IPR036249">
    <property type="entry name" value="Thioredoxin-like_sf"/>
</dbReference>
<sequence length="200" mass="21754">MTQKIDYFFGIGSPWAYIGLEAFAALAKAHGAVIEPHAIPLIEENGGIYSRNRPAPRRAYWFTDLKRWAALRGVALQFSGREALSDPSPAADLIVAAHLLGQDWLGLTLALQRAFWGRAEDIGQPAIRKAVAEAAGFDFATLDAHAGSEAVAARRAQSLEQARTAGVFGLPTYLHEGELFWGQDSLPFLDRHLKGETLTA</sequence>
<gene>
    <name evidence="4" type="ORF">GL279_16665</name>
</gene>
<dbReference type="InterPro" id="IPR001853">
    <property type="entry name" value="DSBA-like_thioredoxin_dom"/>
</dbReference>
<comment type="similarity">
    <text evidence="1">Belongs to the GST superfamily. NadH family.</text>
</comment>
<dbReference type="InterPro" id="IPR051924">
    <property type="entry name" value="GST_Kappa/NadH"/>
</dbReference>
<dbReference type="RefSeq" id="WP_155065752.1">
    <property type="nucleotide sequence ID" value="NZ_WMIF01000032.1"/>
</dbReference>
<organism evidence="4 5">
    <name type="scientific">Paracoccus limosus</name>
    <dbReference type="NCBI Taxonomy" id="913252"/>
    <lineage>
        <taxon>Bacteria</taxon>
        <taxon>Pseudomonadati</taxon>
        <taxon>Pseudomonadota</taxon>
        <taxon>Alphaproteobacteria</taxon>
        <taxon>Rhodobacterales</taxon>
        <taxon>Paracoccaceae</taxon>
        <taxon>Paracoccus</taxon>
    </lineage>
</organism>
<dbReference type="PANTHER" id="PTHR42943:SF2">
    <property type="entry name" value="GLUTATHIONE S-TRANSFERASE KAPPA 1"/>
    <property type="match status" value="1"/>
</dbReference>
<feature type="domain" description="DSBA-like thioredoxin" evidence="3">
    <location>
        <begin position="5"/>
        <end position="194"/>
    </location>
</feature>
<feature type="active site" description="Nucleophile" evidence="2">
    <location>
        <position position="13"/>
    </location>
</feature>
<dbReference type="GO" id="GO:0018845">
    <property type="term" value="F:2-hydroxychromene-2-carboxylate isomerase activity"/>
    <property type="evidence" value="ECO:0007669"/>
    <property type="project" value="UniProtKB-UniRule"/>
</dbReference>
<dbReference type="PIRSF" id="PIRSF006386">
    <property type="entry name" value="HCCAis_GSTk"/>
    <property type="match status" value="1"/>
</dbReference>
<dbReference type="InterPro" id="IPR014440">
    <property type="entry name" value="HCCAis_GSTk"/>
</dbReference>
<keyword evidence="1 4" id="KW-0413">Isomerase</keyword>
<dbReference type="Gene3D" id="3.40.30.10">
    <property type="entry name" value="Glutaredoxin"/>
    <property type="match status" value="1"/>
</dbReference>
<dbReference type="Pfam" id="PF01323">
    <property type="entry name" value="DSBA"/>
    <property type="match status" value="1"/>
</dbReference>
<reference evidence="4 5" key="1">
    <citation type="submission" date="2019-11" db="EMBL/GenBank/DDBJ databases">
        <authorList>
            <person name="Dong K."/>
        </authorList>
    </citation>
    <scope>NUCLEOTIDE SEQUENCE [LARGE SCALE GENOMIC DNA]</scope>
    <source>
        <strain evidence="4 5">JCM 17370</strain>
    </source>
</reference>
<evidence type="ECO:0000256" key="2">
    <source>
        <dbReference type="PIRSR" id="PIRSR006386-1"/>
    </source>
</evidence>
<dbReference type="GO" id="GO:0006749">
    <property type="term" value="P:glutathione metabolic process"/>
    <property type="evidence" value="ECO:0007669"/>
    <property type="project" value="TreeGrafter"/>
</dbReference>
<keyword evidence="5" id="KW-1185">Reference proteome</keyword>
<dbReference type="Proteomes" id="UP000442533">
    <property type="component" value="Unassembled WGS sequence"/>
</dbReference>
<evidence type="ECO:0000259" key="3">
    <source>
        <dbReference type="Pfam" id="PF01323"/>
    </source>
</evidence>
<evidence type="ECO:0000313" key="4">
    <source>
        <dbReference type="EMBL" id="MTH36231.1"/>
    </source>
</evidence>
<dbReference type="SUPFAM" id="SSF52833">
    <property type="entry name" value="Thioredoxin-like"/>
    <property type="match status" value="1"/>
</dbReference>
<name>A0A844H9U5_9RHOB</name>
<accession>A0A844H9U5</accession>
<dbReference type="AlphaFoldDB" id="A0A844H9U5"/>
<dbReference type="GO" id="GO:0004602">
    <property type="term" value="F:glutathione peroxidase activity"/>
    <property type="evidence" value="ECO:0007669"/>
    <property type="project" value="TreeGrafter"/>
</dbReference>